<evidence type="ECO:0000259" key="4">
    <source>
        <dbReference type="Pfam" id="PF12928"/>
    </source>
</evidence>
<reference evidence="5 6" key="1">
    <citation type="submission" date="2014-04" db="EMBL/GenBank/DDBJ databases">
        <authorList>
            <consortium name="DOE Joint Genome Institute"/>
            <person name="Kuo A."/>
            <person name="Zuccaro A."/>
            <person name="Kohler A."/>
            <person name="Nagy L.G."/>
            <person name="Floudas D."/>
            <person name="Copeland A."/>
            <person name="Barry K.W."/>
            <person name="Cichocki N."/>
            <person name="Veneault-Fourrey C."/>
            <person name="LaButti K."/>
            <person name="Lindquist E.A."/>
            <person name="Lipzen A."/>
            <person name="Lundell T."/>
            <person name="Morin E."/>
            <person name="Murat C."/>
            <person name="Sun H."/>
            <person name="Tunlid A."/>
            <person name="Henrissat B."/>
            <person name="Grigoriev I.V."/>
            <person name="Hibbett D.S."/>
            <person name="Martin F."/>
            <person name="Nordberg H.P."/>
            <person name="Cantor M.N."/>
            <person name="Hua S.X."/>
        </authorList>
    </citation>
    <scope>NUCLEOTIDE SEQUENCE [LARGE SCALE GENOMIC DNA]</scope>
    <source>
        <strain evidence="5 6">MAFF 305830</strain>
    </source>
</reference>
<dbReference type="OrthoDB" id="408683at2759"/>
<protein>
    <recommendedName>
        <fullName evidence="4">tRNA-splicing endonuclease subunit Sen54 N-terminal domain-containing protein</fullName>
    </recommendedName>
</protein>
<proteinExistence type="inferred from homology"/>
<evidence type="ECO:0000256" key="2">
    <source>
        <dbReference type="ARBA" id="ARBA00022694"/>
    </source>
</evidence>
<dbReference type="InterPro" id="IPR024337">
    <property type="entry name" value="tRNA_splic_suSen54"/>
</dbReference>
<dbReference type="AlphaFoldDB" id="A0A0C3BME7"/>
<gene>
    <name evidence="5" type="ORF">M408DRAFT_152175</name>
</gene>
<dbReference type="PANTHER" id="PTHR21027">
    <property type="entry name" value="TRNA-SPLICING ENDONUCLEASE SUBUNIT SEN54"/>
    <property type="match status" value="1"/>
</dbReference>
<comment type="similarity">
    <text evidence="1">Belongs to the SEN54 family.</text>
</comment>
<feature type="region of interest" description="Disordered" evidence="3">
    <location>
        <begin position="1"/>
        <end position="51"/>
    </location>
</feature>
<dbReference type="GO" id="GO:0000379">
    <property type="term" value="P:tRNA-type intron splice site recognition and cleavage"/>
    <property type="evidence" value="ECO:0007669"/>
    <property type="project" value="TreeGrafter"/>
</dbReference>
<dbReference type="GO" id="GO:0000214">
    <property type="term" value="C:tRNA-intron endonuclease complex"/>
    <property type="evidence" value="ECO:0007669"/>
    <property type="project" value="TreeGrafter"/>
</dbReference>
<sequence>MDAASESPQAIIKSDVNAPEEDKSDSGDDEQMLDWSKIGPKASKGVQKALPKRGEKAFEPIAVGPSAYQKFTLDRAREAMSEALSTPREIQTKRLSQAIWMPQYSLARVTDARGTVFDTVGFTIKRNDHKHKRLELLPEEVLYMVERGSMLCWRESSNVLPNIKEDVNDPVQLVGDPMSAQQCFAEMLGVGGITLEHYQVYAYLKRFGYTVRRAQSLPGYHEYAVYRHALPAVSFLSTIRARLTRLWNSMNSIFQINWWSRFHPGIASYFQRTVHYPSLFKSFRVIPSFTPSRVVPLEPSSNYNVFFHVWKPDSPWNRLTPPRPDFDIVVINARTTPVPTIDELTMLFGTLPNSSYQPTQKVPVKKLQTPSGLLARYLAWIRGLLQSQSTAKGNAFAHLKAGKKSVIFAVVDAGTTSLYRFNEGCFDEWPMI</sequence>
<name>A0A0C3BME7_SERVB</name>
<keyword evidence="2" id="KW-0819">tRNA processing</keyword>
<dbReference type="Pfam" id="PF12928">
    <property type="entry name" value="tRNA_int_end_N2"/>
    <property type="match status" value="1"/>
</dbReference>
<keyword evidence="6" id="KW-1185">Reference proteome</keyword>
<evidence type="ECO:0000313" key="5">
    <source>
        <dbReference type="EMBL" id="KIM33279.1"/>
    </source>
</evidence>
<dbReference type="PANTHER" id="PTHR21027:SF1">
    <property type="entry name" value="TRNA-SPLICING ENDONUCLEASE SUBUNIT SEN54"/>
    <property type="match status" value="1"/>
</dbReference>
<evidence type="ECO:0000313" key="6">
    <source>
        <dbReference type="Proteomes" id="UP000054097"/>
    </source>
</evidence>
<dbReference type="STRING" id="933852.A0A0C3BME7"/>
<evidence type="ECO:0000256" key="3">
    <source>
        <dbReference type="SAM" id="MobiDB-lite"/>
    </source>
</evidence>
<reference evidence="6" key="2">
    <citation type="submission" date="2015-01" db="EMBL/GenBank/DDBJ databases">
        <title>Evolutionary Origins and Diversification of the Mycorrhizal Mutualists.</title>
        <authorList>
            <consortium name="DOE Joint Genome Institute"/>
            <consortium name="Mycorrhizal Genomics Consortium"/>
            <person name="Kohler A."/>
            <person name="Kuo A."/>
            <person name="Nagy L.G."/>
            <person name="Floudas D."/>
            <person name="Copeland A."/>
            <person name="Barry K.W."/>
            <person name="Cichocki N."/>
            <person name="Veneault-Fourrey C."/>
            <person name="LaButti K."/>
            <person name="Lindquist E.A."/>
            <person name="Lipzen A."/>
            <person name="Lundell T."/>
            <person name="Morin E."/>
            <person name="Murat C."/>
            <person name="Riley R."/>
            <person name="Ohm R."/>
            <person name="Sun H."/>
            <person name="Tunlid A."/>
            <person name="Henrissat B."/>
            <person name="Grigoriev I.V."/>
            <person name="Hibbett D.S."/>
            <person name="Martin F."/>
        </authorList>
    </citation>
    <scope>NUCLEOTIDE SEQUENCE [LARGE SCALE GENOMIC DNA]</scope>
    <source>
        <strain evidence="6">MAFF 305830</strain>
    </source>
</reference>
<dbReference type="InterPro" id="IPR024336">
    <property type="entry name" value="tRNA_splic_suSen54_N"/>
</dbReference>
<dbReference type="Proteomes" id="UP000054097">
    <property type="component" value="Unassembled WGS sequence"/>
</dbReference>
<feature type="domain" description="tRNA-splicing endonuclease subunit Sen54 N-terminal" evidence="4">
    <location>
        <begin position="82"/>
        <end position="153"/>
    </location>
</feature>
<dbReference type="EMBL" id="KN824278">
    <property type="protein sequence ID" value="KIM33279.1"/>
    <property type="molecule type" value="Genomic_DNA"/>
</dbReference>
<accession>A0A0C3BME7</accession>
<organism evidence="5 6">
    <name type="scientific">Serendipita vermifera MAFF 305830</name>
    <dbReference type="NCBI Taxonomy" id="933852"/>
    <lineage>
        <taxon>Eukaryota</taxon>
        <taxon>Fungi</taxon>
        <taxon>Dikarya</taxon>
        <taxon>Basidiomycota</taxon>
        <taxon>Agaricomycotina</taxon>
        <taxon>Agaricomycetes</taxon>
        <taxon>Sebacinales</taxon>
        <taxon>Serendipitaceae</taxon>
        <taxon>Serendipita</taxon>
    </lineage>
</organism>
<evidence type="ECO:0000256" key="1">
    <source>
        <dbReference type="ARBA" id="ARBA00005736"/>
    </source>
</evidence>
<dbReference type="HOGENOM" id="CLU_028449_0_0_1"/>